<dbReference type="Proteomes" id="UP000322294">
    <property type="component" value="Unassembled WGS sequence"/>
</dbReference>
<reference evidence="2 3" key="1">
    <citation type="submission" date="2019-07" db="EMBL/GenBank/DDBJ databases">
        <title>Genomic Encyclopedia of Type Strains, Phase I: the one thousand microbial genomes (KMG-I) project.</title>
        <authorList>
            <person name="Kyrpides N."/>
        </authorList>
    </citation>
    <scope>NUCLEOTIDE SEQUENCE [LARGE SCALE GENOMIC DNA]</scope>
    <source>
        <strain evidence="2 3">DSM 16647</strain>
    </source>
</reference>
<comment type="similarity">
    <text evidence="1">Belongs to the YggT family.</text>
</comment>
<keyword evidence="3" id="KW-1185">Reference proteome</keyword>
<organism evidence="2 3">
    <name type="scientific">Thermosediminibacter litoriperuensis</name>
    <dbReference type="NCBI Taxonomy" id="291989"/>
    <lineage>
        <taxon>Bacteria</taxon>
        <taxon>Bacillati</taxon>
        <taxon>Bacillota</taxon>
        <taxon>Clostridia</taxon>
        <taxon>Thermosediminibacterales</taxon>
        <taxon>Thermosediminibacteraceae</taxon>
        <taxon>Thermosediminibacter</taxon>
    </lineage>
</organism>
<dbReference type="AlphaFoldDB" id="A0A5S5ASR8"/>
<evidence type="ECO:0000256" key="1">
    <source>
        <dbReference type="ARBA" id="ARBA00010894"/>
    </source>
</evidence>
<evidence type="ECO:0000313" key="3">
    <source>
        <dbReference type="Proteomes" id="UP000322294"/>
    </source>
</evidence>
<dbReference type="PANTHER" id="PTHR33219">
    <property type="entry name" value="YLMG HOMOLOG PROTEIN 2, CHLOROPLASTIC"/>
    <property type="match status" value="1"/>
</dbReference>
<proteinExistence type="inferred from homology"/>
<dbReference type="InterPro" id="IPR003425">
    <property type="entry name" value="CCB3/YggT"/>
</dbReference>
<dbReference type="EMBL" id="VNHO01000011">
    <property type="protein sequence ID" value="TYP54905.1"/>
    <property type="molecule type" value="Genomic_DNA"/>
</dbReference>
<comment type="caution">
    <text evidence="2">The sequence shown here is derived from an EMBL/GenBank/DDBJ whole genome shotgun (WGS) entry which is preliminary data.</text>
</comment>
<dbReference type="RefSeq" id="WP_222927202.1">
    <property type="nucleotide sequence ID" value="NZ_VNHO01000011.1"/>
</dbReference>
<sequence>MLLIRAIELFFRFIEFLIFIRVFMSWIPGTHYSPVYRFIYRVTEPVLEPFRRLVFRFLPPAGGYYLDFSPLLALFSLDIAQRLIISLLIQIIY</sequence>
<name>A0A5S5ASR8_9FIRM</name>
<protein>
    <submittedName>
        <fullName evidence="2">YggT family protein</fullName>
    </submittedName>
</protein>
<accession>A0A5S5ASR8</accession>
<evidence type="ECO:0000313" key="2">
    <source>
        <dbReference type="EMBL" id="TYP54905.1"/>
    </source>
</evidence>
<dbReference type="PANTHER" id="PTHR33219:SF14">
    <property type="entry name" value="PROTEIN COFACTOR ASSEMBLY OF COMPLEX C SUBUNIT B CCB3, CHLOROPLASTIC-RELATED"/>
    <property type="match status" value="1"/>
</dbReference>
<dbReference type="GO" id="GO:0016020">
    <property type="term" value="C:membrane"/>
    <property type="evidence" value="ECO:0007669"/>
    <property type="project" value="InterPro"/>
</dbReference>
<gene>
    <name evidence="2" type="ORF">LZ11_01227</name>
</gene>
<dbReference type="Pfam" id="PF02325">
    <property type="entry name" value="CCB3_YggT"/>
    <property type="match status" value="1"/>
</dbReference>